<keyword evidence="2 5" id="KW-0812">Transmembrane</keyword>
<keyword evidence="4 5" id="KW-0472">Membrane</keyword>
<accession>Q8KI16</accession>
<sequence length="100" mass="10932">MQWFRRSAAVAVLLVVSIAVVVFVLENQGVVQLAFLGVQFPQWPLAVYIIIAFILGGLLGLAAQLPFLTISRVRASSLRAELVQARKEVDTLRAEPSKVS</sequence>
<evidence type="ECO:0000313" key="7">
    <source>
        <dbReference type="EMBL" id="AAM27641.1"/>
    </source>
</evidence>
<evidence type="ECO:0000256" key="4">
    <source>
        <dbReference type="ARBA" id="ARBA00023136"/>
    </source>
</evidence>
<feature type="transmembrane region" description="Helical" evidence="5">
    <location>
        <begin position="45"/>
        <end position="70"/>
    </location>
</feature>
<dbReference type="GO" id="GO:0005886">
    <property type="term" value="C:plasma membrane"/>
    <property type="evidence" value="ECO:0007669"/>
    <property type="project" value="InterPro"/>
</dbReference>
<dbReference type="PATRIC" id="fig|287.2003.peg.1699"/>
<feature type="transmembrane region" description="Helical" evidence="5">
    <location>
        <begin position="7"/>
        <end position="25"/>
    </location>
</feature>
<feature type="domain" description="Lipopolysaccharide assembly protein A" evidence="6">
    <location>
        <begin position="26"/>
        <end position="89"/>
    </location>
</feature>
<dbReference type="EMBL" id="AF498407">
    <property type="protein sequence ID" value="AAM27641.1"/>
    <property type="molecule type" value="Genomic_DNA"/>
</dbReference>
<dbReference type="EMBL" id="AF498414">
    <property type="protein sequence ID" value="AAM27761.1"/>
    <property type="molecule type" value="Genomic_DNA"/>
</dbReference>
<dbReference type="Pfam" id="PF06305">
    <property type="entry name" value="LapA_dom"/>
    <property type="match status" value="1"/>
</dbReference>
<dbReference type="AlphaFoldDB" id="Q8KI16"/>
<evidence type="ECO:0000256" key="3">
    <source>
        <dbReference type="ARBA" id="ARBA00022989"/>
    </source>
</evidence>
<dbReference type="InterPro" id="IPR010445">
    <property type="entry name" value="LapA_dom"/>
</dbReference>
<proteinExistence type="predicted"/>
<keyword evidence="3 5" id="KW-1133">Transmembrane helix</keyword>
<evidence type="ECO:0000259" key="6">
    <source>
        <dbReference type="Pfam" id="PF06305"/>
    </source>
</evidence>
<evidence type="ECO:0000256" key="2">
    <source>
        <dbReference type="ARBA" id="ARBA00022692"/>
    </source>
</evidence>
<dbReference type="RefSeq" id="WP_003116421.1">
    <property type="nucleotide sequence ID" value="NZ_AP014839.1"/>
</dbReference>
<keyword evidence="1" id="KW-1003">Cell membrane</keyword>
<protein>
    <recommendedName>
        <fullName evidence="6">Lipopolysaccharide assembly protein A domain-containing protein</fullName>
    </recommendedName>
</protein>
<evidence type="ECO:0000256" key="1">
    <source>
        <dbReference type="ARBA" id="ARBA00022475"/>
    </source>
</evidence>
<organism evidence="7">
    <name type="scientific">Pseudomonas aeruginosa</name>
    <dbReference type="NCBI Taxonomy" id="287"/>
    <lineage>
        <taxon>Bacteria</taxon>
        <taxon>Pseudomonadati</taxon>
        <taxon>Pseudomonadota</taxon>
        <taxon>Gammaproteobacteria</taxon>
        <taxon>Pseudomonadales</taxon>
        <taxon>Pseudomonadaceae</taxon>
        <taxon>Pseudomonas</taxon>
    </lineage>
</organism>
<reference evidence="7" key="1">
    <citation type="journal article" date="2002" name="J. Bacteriol.">
        <title>Genetic variation at the O-antigen biosynthetic locus in Pseudomonas aeruginosa.</title>
        <authorList>
            <person name="Raymond C.K."/>
            <person name="Sims E.H."/>
            <person name="Kas A."/>
            <person name="Spencer D.H."/>
            <person name="Kutyavin T.V."/>
            <person name="Ivey R.G."/>
            <person name="Zhou Y."/>
            <person name="Kaul R."/>
            <person name="Clendenning J.B."/>
            <person name="Olson M.V."/>
        </authorList>
    </citation>
    <scope>NUCLEOTIDE SEQUENCE</scope>
</reference>
<name>Q8KI16_PSEAI</name>
<evidence type="ECO:0000256" key="5">
    <source>
        <dbReference type="SAM" id="Phobius"/>
    </source>
</evidence>